<accession>A0A0B2PRT6</accession>
<keyword evidence="5" id="KW-0472">Membrane</keyword>
<keyword evidence="3" id="KW-0732">Signal</keyword>
<sequence>MFGLLEENAKSIEPMVTLSHIGASSTMMGVLNANVDDPKMEDSLKIACDGSTGSTTLGNGSSCEWLDNRTKASYAFNAYYQLVTNQSINGCEFNGLASMTDKDPSPPKGTCKFDIGLEVVEQLATSPSPTSAPTTTEPSPDKPSLESRASDPRSKKSLAVETRQPNLIVIVAMVVFSLMLTIIL</sequence>
<dbReference type="SMART" id="SM00768">
    <property type="entry name" value="X8"/>
    <property type="match status" value="1"/>
</dbReference>
<evidence type="ECO:0000259" key="6">
    <source>
        <dbReference type="SMART" id="SM00768"/>
    </source>
</evidence>
<keyword evidence="2" id="KW-0449">Lipoprotein</keyword>
<dbReference type="PANTHER" id="PTHR31044">
    <property type="entry name" value="BETA-1,3 GLUCANASE"/>
    <property type="match status" value="1"/>
</dbReference>
<keyword evidence="2" id="KW-0336">GPI-anchor</keyword>
<feature type="compositionally biased region" description="Basic and acidic residues" evidence="4">
    <location>
        <begin position="139"/>
        <end position="154"/>
    </location>
</feature>
<proteinExistence type="predicted"/>
<dbReference type="InterPro" id="IPR012946">
    <property type="entry name" value="X8"/>
</dbReference>
<keyword evidence="2" id="KW-0325">Glycoprotein</keyword>
<feature type="compositionally biased region" description="Low complexity" evidence="4">
    <location>
        <begin position="124"/>
        <end position="138"/>
    </location>
</feature>
<evidence type="ECO:0000256" key="2">
    <source>
        <dbReference type="ARBA" id="ARBA00022622"/>
    </source>
</evidence>
<evidence type="ECO:0000256" key="5">
    <source>
        <dbReference type="SAM" id="Phobius"/>
    </source>
</evidence>
<name>A0A0B2PRT6_GLYSO</name>
<keyword evidence="5" id="KW-1133">Transmembrane helix</keyword>
<evidence type="ECO:0000313" key="7">
    <source>
        <dbReference type="EMBL" id="KHN10483.1"/>
    </source>
</evidence>
<feature type="domain" description="X8" evidence="6">
    <location>
        <begin position="30"/>
        <end position="113"/>
    </location>
</feature>
<gene>
    <name evidence="7" type="ORF">glysoja_035363</name>
</gene>
<evidence type="ECO:0000256" key="1">
    <source>
        <dbReference type="ARBA" id="ARBA00004609"/>
    </source>
</evidence>
<dbReference type="Proteomes" id="UP000053555">
    <property type="component" value="Unassembled WGS sequence"/>
</dbReference>
<dbReference type="Gene3D" id="1.20.58.1040">
    <property type="match status" value="1"/>
</dbReference>
<dbReference type="PANTHER" id="PTHR31044:SF126">
    <property type="entry name" value="GLYCOSYL HYDROLASE FAMILY 17 PROTEIN"/>
    <property type="match status" value="1"/>
</dbReference>
<dbReference type="Pfam" id="PF07983">
    <property type="entry name" value="X8"/>
    <property type="match status" value="1"/>
</dbReference>
<protein>
    <submittedName>
        <fullName evidence="7">Glucan endo-1,3-beta-glucosidase 5</fullName>
    </submittedName>
</protein>
<comment type="subcellular location">
    <subcellularLocation>
        <location evidence="1">Cell membrane</location>
        <topology evidence="1">Lipid-anchor</topology>
        <topology evidence="1">GPI-anchor</topology>
    </subcellularLocation>
</comment>
<feature type="transmembrane region" description="Helical" evidence="5">
    <location>
        <begin position="165"/>
        <end position="183"/>
    </location>
</feature>
<dbReference type="GO" id="GO:0009506">
    <property type="term" value="C:plasmodesma"/>
    <property type="evidence" value="ECO:0007669"/>
    <property type="project" value="UniProtKB-ARBA"/>
</dbReference>
<dbReference type="GO" id="GO:0098552">
    <property type="term" value="C:side of membrane"/>
    <property type="evidence" value="ECO:0007669"/>
    <property type="project" value="UniProtKB-KW"/>
</dbReference>
<dbReference type="InterPro" id="IPR044788">
    <property type="entry name" value="X8_dom_prot"/>
</dbReference>
<evidence type="ECO:0000256" key="3">
    <source>
        <dbReference type="ARBA" id="ARBA00022729"/>
    </source>
</evidence>
<feature type="region of interest" description="Disordered" evidence="4">
    <location>
        <begin position="124"/>
        <end position="158"/>
    </location>
</feature>
<evidence type="ECO:0000256" key="4">
    <source>
        <dbReference type="SAM" id="MobiDB-lite"/>
    </source>
</evidence>
<keyword evidence="5" id="KW-0812">Transmembrane</keyword>
<dbReference type="AlphaFoldDB" id="A0A0B2PRT6"/>
<organism evidence="7">
    <name type="scientific">Glycine soja</name>
    <name type="common">Wild soybean</name>
    <dbReference type="NCBI Taxonomy" id="3848"/>
    <lineage>
        <taxon>Eukaryota</taxon>
        <taxon>Viridiplantae</taxon>
        <taxon>Streptophyta</taxon>
        <taxon>Embryophyta</taxon>
        <taxon>Tracheophyta</taxon>
        <taxon>Spermatophyta</taxon>
        <taxon>Magnoliopsida</taxon>
        <taxon>eudicotyledons</taxon>
        <taxon>Gunneridae</taxon>
        <taxon>Pentapetalae</taxon>
        <taxon>rosids</taxon>
        <taxon>fabids</taxon>
        <taxon>Fabales</taxon>
        <taxon>Fabaceae</taxon>
        <taxon>Papilionoideae</taxon>
        <taxon>50 kb inversion clade</taxon>
        <taxon>NPAAA clade</taxon>
        <taxon>indigoferoid/millettioid clade</taxon>
        <taxon>Phaseoleae</taxon>
        <taxon>Glycine</taxon>
        <taxon>Glycine subgen. Soja</taxon>
    </lineage>
</organism>
<dbReference type="EMBL" id="KN664397">
    <property type="protein sequence ID" value="KHN10483.1"/>
    <property type="molecule type" value="Genomic_DNA"/>
</dbReference>
<reference evidence="7" key="1">
    <citation type="submission" date="2014-07" db="EMBL/GenBank/DDBJ databases">
        <title>Identification of a novel salt tolerance gene in wild soybean by whole-genome sequencing.</title>
        <authorList>
            <person name="Lam H.-M."/>
            <person name="Qi X."/>
            <person name="Li M.-W."/>
            <person name="Liu X."/>
            <person name="Xie M."/>
            <person name="Ni M."/>
            <person name="Xu X."/>
        </authorList>
    </citation>
    <scope>NUCLEOTIDE SEQUENCE [LARGE SCALE GENOMIC DNA]</scope>
    <source>
        <tissue evidence="7">Root</tissue>
    </source>
</reference>
<dbReference type="GO" id="GO:0005886">
    <property type="term" value="C:plasma membrane"/>
    <property type="evidence" value="ECO:0007669"/>
    <property type="project" value="UniProtKB-SubCell"/>
</dbReference>